<evidence type="ECO:0000313" key="3">
    <source>
        <dbReference type="Proteomes" id="UP001360953"/>
    </source>
</evidence>
<sequence>MIELLVLALVAYGGAVPATAINGPPEYANPTVQGLDINSILQCNNEFILFNSSSRDWALSHRSEFTGTPNVVTSIEDHFHYVTSIPTAPVTTLCDGITRAGKRRIATQISVTTITTTVTPVSSVVEPYTGSTPTCSLNADACTSIADYQASLFPSSTLDVDCSIPVTYTRCAACKIYAPSATLYHWHAEPTEPCNAASYVGPDTSPTSSRLITAELPPGRTLTSPSLYLSFPTVYAYNYALNPAAGHCGSAPSPTVSAALAGGVSSGPGTNASESIPLFAAPPSADGTIVALDPAEVSSLRGFHGTAGVFPFNTDDLAHVTAYVETTGANGAITTTSTPLPVVPSAAYFHTCVGVPNVAVCGGETIFDDYQPTLAWPTQRLRALDAGWLKCVVGEGDGSGLVVVLSELTGRPALPTTLYGGAVGTGSGK</sequence>
<dbReference type="EMBL" id="JBBPEH010000004">
    <property type="protein sequence ID" value="KAK7539318.1"/>
    <property type="molecule type" value="Genomic_DNA"/>
</dbReference>
<gene>
    <name evidence="2" type="ORF">J3D65DRAFT_601413</name>
</gene>
<organism evidence="2 3">
    <name type="scientific">Phyllosticta citribraziliensis</name>
    <dbReference type="NCBI Taxonomy" id="989973"/>
    <lineage>
        <taxon>Eukaryota</taxon>
        <taxon>Fungi</taxon>
        <taxon>Dikarya</taxon>
        <taxon>Ascomycota</taxon>
        <taxon>Pezizomycotina</taxon>
        <taxon>Dothideomycetes</taxon>
        <taxon>Dothideomycetes incertae sedis</taxon>
        <taxon>Botryosphaeriales</taxon>
        <taxon>Phyllostictaceae</taxon>
        <taxon>Phyllosticta</taxon>
    </lineage>
</organism>
<name>A0ABR1LVU6_9PEZI</name>
<dbReference type="GeneID" id="92030942"/>
<keyword evidence="3" id="KW-1185">Reference proteome</keyword>
<dbReference type="Proteomes" id="UP001360953">
    <property type="component" value="Unassembled WGS sequence"/>
</dbReference>
<evidence type="ECO:0000313" key="2">
    <source>
        <dbReference type="EMBL" id="KAK7539318.1"/>
    </source>
</evidence>
<keyword evidence="1" id="KW-0732">Signal</keyword>
<evidence type="ECO:0000256" key="1">
    <source>
        <dbReference type="SAM" id="SignalP"/>
    </source>
</evidence>
<feature type="signal peptide" evidence="1">
    <location>
        <begin position="1"/>
        <end position="15"/>
    </location>
</feature>
<proteinExistence type="predicted"/>
<comment type="caution">
    <text evidence="2">The sequence shown here is derived from an EMBL/GenBank/DDBJ whole genome shotgun (WGS) entry which is preliminary data.</text>
</comment>
<feature type="chain" id="PRO_5045955008" evidence="1">
    <location>
        <begin position="16"/>
        <end position="429"/>
    </location>
</feature>
<accession>A0ABR1LVU6</accession>
<dbReference type="RefSeq" id="XP_066656589.1">
    <property type="nucleotide sequence ID" value="XM_066798036.1"/>
</dbReference>
<reference evidence="2 3" key="1">
    <citation type="submission" date="2024-04" db="EMBL/GenBank/DDBJ databases">
        <title>Phyllosticta paracitricarpa is synonymous to the EU quarantine fungus P. citricarpa based on phylogenomic analyses.</title>
        <authorList>
            <consortium name="Lawrence Berkeley National Laboratory"/>
            <person name="Van ingen-buijs V.A."/>
            <person name="Van westerhoven A.C."/>
            <person name="Haridas S."/>
            <person name="Skiadas P."/>
            <person name="Martin F."/>
            <person name="Groenewald J.Z."/>
            <person name="Crous P.W."/>
            <person name="Seidl M.F."/>
        </authorList>
    </citation>
    <scope>NUCLEOTIDE SEQUENCE [LARGE SCALE GENOMIC DNA]</scope>
    <source>
        <strain evidence="2 3">CPC 17464</strain>
    </source>
</reference>
<protein>
    <submittedName>
        <fullName evidence="2">Uncharacterized protein</fullName>
    </submittedName>
</protein>